<dbReference type="Pfam" id="PF06094">
    <property type="entry name" value="GGACT"/>
    <property type="match status" value="1"/>
</dbReference>
<evidence type="ECO:0000256" key="1">
    <source>
        <dbReference type="ARBA" id="ARBA00008861"/>
    </source>
</evidence>
<proteinExistence type="inferred from homology"/>
<dbReference type="InterPro" id="IPR009288">
    <property type="entry name" value="AIG2-like_dom"/>
</dbReference>
<evidence type="ECO:0000256" key="3">
    <source>
        <dbReference type="ARBA" id="ARBA00030602"/>
    </source>
</evidence>
<organism evidence="6 7">
    <name type="scientific">Gymnopus androsaceus JB14</name>
    <dbReference type="NCBI Taxonomy" id="1447944"/>
    <lineage>
        <taxon>Eukaryota</taxon>
        <taxon>Fungi</taxon>
        <taxon>Dikarya</taxon>
        <taxon>Basidiomycota</taxon>
        <taxon>Agaricomycotina</taxon>
        <taxon>Agaricomycetes</taxon>
        <taxon>Agaricomycetidae</taxon>
        <taxon>Agaricales</taxon>
        <taxon>Marasmiineae</taxon>
        <taxon>Omphalotaceae</taxon>
        <taxon>Gymnopus</taxon>
    </lineage>
</organism>
<dbReference type="InterPro" id="IPR013024">
    <property type="entry name" value="GGCT-like"/>
</dbReference>
<dbReference type="PANTHER" id="PTHR31544">
    <property type="entry name" value="AIG2-LIKE PROTEIN D"/>
    <property type="match status" value="1"/>
</dbReference>
<keyword evidence="2" id="KW-0808">Transferase</keyword>
<name>A0A6A4HP00_9AGAR</name>
<evidence type="ECO:0000259" key="5">
    <source>
        <dbReference type="Pfam" id="PF06094"/>
    </source>
</evidence>
<evidence type="ECO:0000313" key="6">
    <source>
        <dbReference type="EMBL" id="KAE9400189.1"/>
    </source>
</evidence>
<dbReference type="InterPro" id="IPR036568">
    <property type="entry name" value="GGCT-like_sf"/>
</dbReference>
<dbReference type="InterPro" id="IPR045038">
    <property type="entry name" value="AIG2-like"/>
</dbReference>
<dbReference type="CDD" id="cd06661">
    <property type="entry name" value="GGCT_like"/>
    <property type="match status" value="1"/>
</dbReference>
<dbReference type="SUPFAM" id="SSF110857">
    <property type="entry name" value="Gamma-glutamyl cyclotransferase-like"/>
    <property type="match status" value="1"/>
</dbReference>
<dbReference type="Gene3D" id="3.10.490.10">
    <property type="entry name" value="Gamma-glutamyl cyclotransferase-like"/>
    <property type="match status" value="1"/>
</dbReference>
<comment type="similarity">
    <text evidence="1">Belongs to the gamma-glutamylcyclotransferase family.</text>
</comment>
<evidence type="ECO:0000313" key="7">
    <source>
        <dbReference type="Proteomes" id="UP000799118"/>
    </source>
</evidence>
<protein>
    <recommendedName>
        <fullName evidence="3">Putative gamma-glutamylcyclotransferase</fullName>
    </recommendedName>
</protein>
<dbReference type="PANTHER" id="PTHR31544:SF2">
    <property type="entry name" value="AIG2-LIKE PROTEIN D"/>
    <property type="match status" value="1"/>
</dbReference>
<keyword evidence="7" id="KW-1185">Reference proteome</keyword>
<gene>
    <name evidence="6" type="ORF">BT96DRAFT_819536</name>
</gene>
<dbReference type="AlphaFoldDB" id="A0A6A4HP00"/>
<accession>A0A6A4HP00</accession>
<dbReference type="Proteomes" id="UP000799118">
    <property type="component" value="Unassembled WGS sequence"/>
</dbReference>
<dbReference type="OrthoDB" id="1044435at2759"/>
<evidence type="ECO:0000256" key="2">
    <source>
        <dbReference type="ARBA" id="ARBA00022679"/>
    </source>
</evidence>
<feature type="region of interest" description="Disordered" evidence="4">
    <location>
        <begin position="178"/>
        <end position="208"/>
    </location>
</feature>
<feature type="compositionally biased region" description="Polar residues" evidence="4">
    <location>
        <begin position="195"/>
        <end position="208"/>
    </location>
</feature>
<sequence length="208" mass="23048">MADSASSSFFYGTLMHPEILKRVIKNDASHLQIAPAILLEHTRHKVKNADYPGVVPYPEGQSLFDRELTLEERSVRGTLVTGLTSGDMKFLDYFEGAEYTRRNILVHPLGSFIDVAAYTISDDKSLVPASPPPLPPASELLPAVQAQTYIYNNLDYLEAHLWSFDDFVRKNAWKWYGPGASDGDPEDTEVDRRNASGTTSPVEAAVST</sequence>
<dbReference type="EMBL" id="ML769459">
    <property type="protein sequence ID" value="KAE9400189.1"/>
    <property type="molecule type" value="Genomic_DNA"/>
</dbReference>
<feature type="domain" description="Gamma-glutamylcyclotransferase AIG2-like" evidence="5">
    <location>
        <begin position="9"/>
        <end position="122"/>
    </location>
</feature>
<reference evidence="6" key="1">
    <citation type="journal article" date="2019" name="Environ. Microbiol.">
        <title>Fungal ecological strategies reflected in gene transcription - a case study of two litter decomposers.</title>
        <authorList>
            <person name="Barbi F."/>
            <person name="Kohler A."/>
            <person name="Barry K."/>
            <person name="Baskaran P."/>
            <person name="Daum C."/>
            <person name="Fauchery L."/>
            <person name="Ihrmark K."/>
            <person name="Kuo A."/>
            <person name="LaButti K."/>
            <person name="Lipzen A."/>
            <person name="Morin E."/>
            <person name="Grigoriev I.V."/>
            <person name="Henrissat B."/>
            <person name="Lindahl B."/>
            <person name="Martin F."/>
        </authorList>
    </citation>
    <scope>NUCLEOTIDE SEQUENCE</scope>
    <source>
        <strain evidence="6">JB14</strain>
    </source>
</reference>
<dbReference type="GO" id="GO:0016740">
    <property type="term" value="F:transferase activity"/>
    <property type="evidence" value="ECO:0007669"/>
    <property type="project" value="UniProtKB-KW"/>
</dbReference>
<evidence type="ECO:0000256" key="4">
    <source>
        <dbReference type="SAM" id="MobiDB-lite"/>
    </source>
</evidence>